<comment type="caution">
    <text evidence="1">The sequence shown here is derived from an EMBL/GenBank/DDBJ whole genome shotgun (WGS) entry which is preliminary data.</text>
</comment>
<dbReference type="Proteomes" id="UP001606305">
    <property type="component" value="Unassembled WGS sequence"/>
</dbReference>
<organism evidence="1 2">
    <name type="scientific">Pelomonas nitida</name>
    <dbReference type="NCBI Taxonomy" id="3299027"/>
    <lineage>
        <taxon>Bacteria</taxon>
        <taxon>Pseudomonadati</taxon>
        <taxon>Pseudomonadota</taxon>
        <taxon>Betaproteobacteria</taxon>
        <taxon>Burkholderiales</taxon>
        <taxon>Sphaerotilaceae</taxon>
        <taxon>Roseateles</taxon>
    </lineage>
</organism>
<dbReference type="EMBL" id="JBIGIA010000028">
    <property type="protein sequence ID" value="MFG6459698.1"/>
    <property type="molecule type" value="Genomic_DNA"/>
</dbReference>
<name>A0ABW7GCN7_9BURK</name>
<evidence type="ECO:0000313" key="1">
    <source>
        <dbReference type="EMBL" id="MFG6459698.1"/>
    </source>
</evidence>
<gene>
    <name evidence="1" type="ORF">ACG00X_22925</name>
</gene>
<sequence length="143" mass="15277">MNTAAATASYWDRWETKALTAGVPAHLASLGRELMRDLAQHTAGEIRCLGHEGDGDKMIAMALAAPVTMELRFASDLRTPVGVSGRVDPEVYELLVARLGGAAVLDAALASEKAAHDAAARSVRTHRFFKDASGRMTMERISA</sequence>
<protein>
    <recommendedName>
        <fullName evidence="3">Phosphonate C-P lyase system protein PhnG</fullName>
    </recommendedName>
</protein>
<reference evidence="1 2" key="1">
    <citation type="submission" date="2024-09" db="EMBL/GenBank/DDBJ databases">
        <title>Novel species of the genus Pelomonas and Roseateles isolated from streams.</title>
        <authorList>
            <person name="Lu H."/>
        </authorList>
    </citation>
    <scope>NUCLEOTIDE SEQUENCE [LARGE SCALE GENOMIC DNA]</scope>
    <source>
        <strain evidence="1 2">BYS96W</strain>
    </source>
</reference>
<keyword evidence="2" id="KW-1185">Reference proteome</keyword>
<evidence type="ECO:0000313" key="2">
    <source>
        <dbReference type="Proteomes" id="UP001606305"/>
    </source>
</evidence>
<accession>A0ABW7GCN7</accession>
<dbReference type="RefSeq" id="WP_394491968.1">
    <property type="nucleotide sequence ID" value="NZ_JBIGIA010000028.1"/>
</dbReference>
<proteinExistence type="predicted"/>
<evidence type="ECO:0008006" key="3">
    <source>
        <dbReference type="Google" id="ProtNLM"/>
    </source>
</evidence>